<feature type="domain" description="BRCT" evidence="2">
    <location>
        <begin position="171"/>
        <end position="251"/>
    </location>
</feature>
<protein>
    <recommendedName>
        <fullName evidence="2">BRCT domain-containing protein</fullName>
    </recommendedName>
</protein>
<accession>X1G4G4</accession>
<sequence length="251" mass="27397">DKLANASREELKALAKREGLKAKAKREGLKAKATREELKALATREKLKAKATREELKALATRKGLKAKAAREKLKAKATREGLKAKATREGLKAKATREGLKAKAAREKLKAKATRKGLRSIDAIGPEIAGSIIAFFGQKENKDIIERLRRAGVKRLRKAGVRLEEEAVKPKELPLAGQEFVITGRLDAFTRQEAEARIKALGGSTGSSVTRETTYLVAGADPGSKLARAQALGTKLLTEEEFLRLLRQIT</sequence>
<dbReference type="EMBL" id="BARU01024741">
    <property type="protein sequence ID" value="GAH52811.1"/>
    <property type="molecule type" value="Genomic_DNA"/>
</dbReference>
<dbReference type="Gene3D" id="3.40.50.10190">
    <property type="entry name" value="BRCT domain"/>
    <property type="match status" value="1"/>
</dbReference>
<organism evidence="3">
    <name type="scientific">marine sediment metagenome</name>
    <dbReference type="NCBI Taxonomy" id="412755"/>
    <lineage>
        <taxon>unclassified sequences</taxon>
        <taxon>metagenomes</taxon>
        <taxon>ecological metagenomes</taxon>
    </lineage>
</organism>
<dbReference type="SMART" id="SM00292">
    <property type="entry name" value="BRCT"/>
    <property type="match status" value="1"/>
</dbReference>
<comment type="caution">
    <text evidence="3">The sequence shown here is derived from an EMBL/GenBank/DDBJ whole genome shotgun (WGS) entry which is preliminary data.</text>
</comment>
<gene>
    <name evidence="3" type="ORF">S03H2_39967</name>
</gene>
<dbReference type="AlphaFoldDB" id="X1G4G4"/>
<proteinExistence type="predicted"/>
<evidence type="ECO:0000313" key="3">
    <source>
        <dbReference type="EMBL" id="GAH52811.1"/>
    </source>
</evidence>
<dbReference type="CDD" id="cd17748">
    <property type="entry name" value="BRCT_DNA_ligase_like"/>
    <property type="match status" value="1"/>
</dbReference>
<evidence type="ECO:0000256" key="1">
    <source>
        <dbReference type="SAM" id="MobiDB-lite"/>
    </source>
</evidence>
<dbReference type="InterPro" id="IPR001357">
    <property type="entry name" value="BRCT_dom"/>
</dbReference>
<reference evidence="3" key="1">
    <citation type="journal article" date="2014" name="Front. Microbiol.">
        <title>High frequency of phylogenetically diverse reductive dehalogenase-homologous genes in deep subseafloor sedimentary metagenomes.</title>
        <authorList>
            <person name="Kawai M."/>
            <person name="Futagami T."/>
            <person name="Toyoda A."/>
            <person name="Takaki Y."/>
            <person name="Nishi S."/>
            <person name="Hori S."/>
            <person name="Arai W."/>
            <person name="Tsubouchi T."/>
            <person name="Morono Y."/>
            <person name="Uchiyama I."/>
            <person name="Ito T."/>
            <person name="Fujiyama A."/>
            <person name="Inagaki F."/>
            <person name="Takami H."/>
        </authorList>
    </citation>
    <scope>NUCLEOTIDE SEQUENCE</scope>
    <source>
        <strain evidence="3">Expedition CK06-06</strain>
    </source>
</reference>
<feature type="non-terminal residue" evidence="3">
    <location>
        <position position="1"/>
    </location>
</feature>
<name>X1G4G4_9ZZZZ</name>
<dbReference type="SUPFAM" id="SSF52113">
    <property type="entry name" value="BRCT domain"/>
    <property type="match status" value="1"/>
</dbReference>
<dbReference type="PROSITE" id="PS50172">
    <property type="entry name" value="BRCT"/>
    <property type="match status" value="1"/>
</dbReference>
<feature type="region of interest" description="Disordered" evidence="1">
    <location>
        <begin position="78"/>
        <end position="99"/>
    </location>
</feature>
<dbReference type="SUPFAM" id="SSF47781">
    <property type="entry name" value="RuvA domain 2-like"/>
    <property type="match status" value="1"/>
</dbReference>
<dbReference type="Gene3D" id="1.10.150.20">
    <property type="entry name" value="5' to 3' exonuclease, C-terminal subdomain"/>
    <property type="match status" value="1"/>
</dbReference>
<dbReference type="Pfam" id="PF00533">
    <property type="entry name" value="BRCT"/>
    <property type="match status" value="1"/>
</dbReference>
<dbReference type="InterPro" id="IPR010994">
    <property type="entry name" value="RuvA_2-like"/>
</dbReference>
<dbReference type="InterPro" id="IPR036420">
    <property type="entry name" value="BRCT_dom_sf"/>
</dbReference>
<evidence type="ECO:0000259" key="2">
    <source>
        <dbReference type="PROSITE" id="PS50172"/>
    </source>
</evidence>